<feature type="region of interest" description="Disordered" evidence="1">
    <location>
        <begin position="30"/>
        <end position="70"/>
    </location>
</feature>
<reference evidence="3 4" key="2">
    <citation type="submission" date="2020-08" db="EMBL/GenBank/DDBJ databases">
        <authorList>
            <person name="Partida-Martinez L."/>
            <person name="Huntemann M."/>
            <person name="Clum A."/>
            <person name="Wang J."/>
            <person name="Palaniappan K."/>
            <person name="Ritter S."/>
            <person name="Chen I.-M."/>
            <person name="Stamatis D."/>
            <person name="Reddy T."/>
            <person name="O'Malley R."/>
            <person name="Daum C."/>
            <person name="Shapiro N."/>
            <person name="Ivanova N."/>
            <person name="Kyrpides N."/>
            <person name="Woyke T."/>
        </authorList>
    </citation>
    <scope>NUCLEOTIDE SEQUENCE [LARGE SCALE GENOMIC DNA]</scope>
    <source>
        <strain evidence="3 4">RAS26</strain>
    </source>
</reference>
<gene>
    <name evidence="3" type="ORF">FHR80_004528</name>
</gene>
<dbReference type="PROSITE" id="PS51257">
    <property type="entry name" value="PROKAR_LIPOPROTEIN"/>
    <property type="match status" value="1"/>
</dbReference>
<evidence type="ECO:0008006" key="5">
    <source>
        <dbReference type="Google" id="ProtNLM"/>
    </source>
</evidence>
<accession>A0A7W4UK18</accession>
<evidence type="ECO:0000256" key="2">
    <source>
        <dbReference type="SAM" id="SignalP"/>
    </source>
</evidence>
<keyword evidence="2" id="KW-0732">Signal</keyword>
<feature type="signal peptide" evidence="2">
    <location>
        <begin position="1"/>
        <end position="21"/>
    </location>
</feature>
<evidence type="ECO:0000313" key="4">
    <source>
        <dbReference type="Proteomes" id="UP000518206"/>
    </source>
</evidence>
<feature type="compositionally biased region" description="Low complexity" evidence="1">
    <location>
        <begin position="30"/>
        <end position="44"/>
    </location>
</feature>
<sequence>MSRTWVAALGVGVLLAGCATGAPVGQASTLRAAPTSSASSSGAPTPTPMEVPPGTVEYHDGTPIPPGEPDPVWDEVSRAAAVAAATGAVAAFARPDLPYERWWAELAPALSVQAQMDYQYVDPINVPARAVTGPAVLIDEASASVAGVQVPTDVGPYTVTLSRAGAEAGWLVERITPPEGVG</sequence>
<dbReference type="AlphaFoldDB" id="A0A7W4UK18"/>
<organism evidence="3 4">
    <name type="scientific">Cellulomonas cellasea</name>
    <dbReference type="NCBI Taxonomy" id="43670"/>
    <lineage>
        <taxon>Bacteria</taxon>
        <taxon>Bacillati</taxon>
        <taxon>Actinomycetota</taxon>
        <taxon>Actinomycetes</taxon>
        <taxon>Micrococcales</taxon>
        <taxon>Cellulomonadaceae</taxon>
        <taxon>Cellulomonas</taxon>
    </lineage>
</organism>
<evidence type="ECO:0000256" key="1">
    <source>
        <dbReference type="SAM" id="MobiDB-lite"/>
    </source>
</evidence>
<dbReference type="EMBL" id="JACHVX010000012">
    <property type="protein sequence ID" value="MBB2925581.1"/>
    <property type="molecule type" value="Genomic_DNA"/>
</dbReference>
<dbReference type="Proteomes" id="UP000518206">
    <property type="component" value="Unassembled WGS sequence"/>
</dbReference>
<protein>
    <recommendedName>
        <fullName evidence="5">Lipoprotein</fullName>
    </recommendedName>
</protein>
<dbReference type="RefSeq" id="WP_183298289.1">
    <property type="nucleotide sequence ID" value="NZ_JACHVX010000012.1"/>
</dbReference>
<comment type="caution">
    <text evidence="3">The sequence shown here is derived from an EMBL/GenBank/DDBJ whole genome shotgun (WGS) entry which is preliminary data.</text>
</comment>
<reference evidence="3 4" key="1">
    <citation type="submission" date="2020-08" db="EMBL/GenBank/DDBJ databases">
        <title>The Agave Microbiome: Exploring the role of microbial communities in plant adaptations to desert environments.</title>
        <authorList>
            <person name="Partida-Martinez L.P."/>
        </authorList>
    </citation>
    <scope>NUCLEOTIDE SEQUENCE [LARGE SCALE GENOMIC DNA]</scope>
    <source>
        <strain evidence="3 4">RAS26</strain>
    </source>
</reference>
<proteinExistence type="predicted"/>
<evidence type="ECO:0000313" key="3">
    <source>
        <dbReference type="EMBL" id="MBB2925581.1"/>
    </source>
</evidence>
<name>A0A7W4UK18_9CELL</name>
<feature type="chain" id="PRO_5038865963" description="Lipoprotein" evidence="2">
    <location>
        <begin position="22"/>
        <end position="182"/>
    </location>
</feature>